<dbReference type="EMBL" id="ASHM01053875">
    <property type="protein sequence ID" value="PNX87446.1"/>
    <property type="molecule type" value="Genomic_DNA"/>
</dbReference>
<gene>
    <name evidence="1" type="ORF">L195_g043535</name>
</gene>
<accession>A0A2K3M9I4</accession>
<feature type="non-terminal residue" evidence="1">
    <location>
        <position position="1"/>
    </location>
</feature>
<evidence type="ECO:0000313" key="2">
    <source>
        <dbReference type="Proteomes" id="UP000236291"/>
    </source>
</evidence>
<dbReference type="AlphaFoldDB" id="A0A2K3M9I4"/>
<name>A0A2K3M9I4_TRIPR</name>
<sequence>GFDFDSSTFTSLLPERSISTICCQSDMA</sequence>
<proteinExistence type="predicted"/>
<organism evidence="1 2">
    <name type="scientific">Trifolium pratense</name>
    <name type="common">Red clover</name>
    <dbReference type="NCBI Taxonomy" id="57577"/>
    <lineage>
        <taxon>Eukaryota</taxon>
        <taxon>Viridiplantae</taxon>
        <taxon>Streptophyta</taxon>
        <taxon>Embryophyta</taxon>
        <taxon>Tracheophyta</taxon>
        <taxon>Spermatophyta</taxon>
        <taxon>Magnoliopsida</taxon>
        <taxon>eudicotyledons</taxon>
        <taxon>Gunneridae</taxon>
        <taxon>Pentapetalae</taxon>
        <taxon>rosids</taxon>
        <taxon>fabids</taxon>
        <taxon>Fabales</taxon>
        <taxon>Fabaceae</taxon>
        <taxon>Papilionoideae</taxon>
        <taxon>50 kb inversion clade</taxon>
        <taxon>NPAAA clade</taxon>
        <taxon>Hologalegina</taxon>
        <taxon>IRL clade</taxon>
        <taxon>Trifolieae</taxon>
        <taxon>Trifolium</taxon>
    </lineage>
</organism>
<reference evidence="1 2" key="2">
    <citation type="journal article" date="2017" name="Front. Plant Sci.">
        <title>Gene Classification and Mining of Molecular Markers Useful in Red Clover (Trifolium pratense) Breeding.</title>
        <authorList>
            <person name="Istvanek J."/>
            <person name="Dluhosova J."/>
            <person name="Dluhos P."/>
            <person name="Patkova L."/>
            <person name="Nedelnik J."/>
            <person name="Repkova J."/>
        </authorList>
    </citation>
    <scope>NUCLEOTIDE SEQUENCE [LARGE SCALE GENOMIC DNA]</scope>
    <source>
        <strain evidence="2">cv. Tatra</strain>
        <tissue evidence="1">Young leaves</tissue>
    </source>
</reference>
<evidence type="ECO:0000313" key="1">
    <source>
        <dbReference type="EMBL" id="PNX87446.1"/>
    </source>
</evidence>
<protein>
    <submittedName>
        <fullName evidence="1">Uncharacterized protein</fullName>
    </submittedName>
</protein>
<comment type="caution">
    <text evidence="1">The sequence shown here is derived from an EMBL/GenBank/DDBJ whole genome shotgun (WGS) entry which is preliminary data.</text>
</comment>
<reference evidence="1 2" key="1">
    <citation type="journal article" date="2014" name="Am. J. Bot.">
        <title>Genome assembly and annotation for red clover (Trifolium pratense; Fabaceae).</title>
        <authorList>
            <person name="Istvanek J."/>
            <person name="Jaros M."/>
            <person name="Krenek A."/>
            <person name="Repkova J."/>
        </authorList>
    </citation>
    <scope>NUCLEOTIDE SEQUENCE [LARGE SCALE GENOMIC DNA]</scope>
    <source>
        <strain evidence="2">cv. Tatra</strain>
        <tissue evidence="1">Young leaves</tissue>
    </source>
</reference>
<dbReference type="Proteomes" id="UP000236291">
    <property type="component" value="Unassembled WGS sequence"/>
</dbReference>